<dbReference type="InterPro" id="IPR027417">
    <property type="entry name" value="P-loop_NTPase"/>
</dbReference>
<dbReference type="Pfam" id="PF00685">
    <property type="entry name" value="Sulfotransfer_1"/>
    <property type="match status" value="1"/>
</dbReference>
<keyword evidence="5" id="KW-1185">Reference proteome</keyword>
<name>A0A235FEK3_9BACL</name>
<evidence type="ECO:0000256" key="2">
    <source>
        <dbReference type="ARBA" id="ARBA00022679"/>
    </source>
</evidence>
<dbReference type="OrthoDB" id="570215at2"/>
<comment type="caution">
    <text evidence="4">The sequence shown here is derived from an EMBL/GenBank/DDBJ whole genome shotgun (WGS) entry which is preliminary data.</text>
</comment>
<dbReference type="SUPFAM" id="SSF52540">
    <property type="entry name" value="P-loop containing nucleoside triphosphate hydrolases"/>
    <property type="match status" value="1"/>
</dbReference>
<accession>A0A235FEK3</accession>
<proteinExistence type="inferred from homology"/>
<dbReference type="Gene3D" id="3.40.50.300">
    <property type="entry name" value="P-loop containing nucleotide triphosphate hydrolases"/>
    <property type="match status" value="1"/>
</dbReference>
<dbReference type="AlphaFoldDB" id="A0A235FEK3"/>
<dbReference type="EMBL" id="NOII01000001">
    <property type="protein sequence ID" value="OYD59195.1"/>
    <property type="molecule type" value="Genomic_DNA"/>
</dbReference>
<evidence type="ECO:0000313" key="4">
    <source>
        <dbReference type="EMBL" id="OYD59195.1"/>
    </source>
</evidence>
<feature type="domain" description="Sulfotransferase" evidence="3">
    <location>
        <begin position="11"/>
        <end position="238"/>
    </location>
</feature>
<gene>
    <name evidence="4" type="ORF">CGZ90_04665</name>
</gene>
<evidence type="ECO:0000313" key="5">
    <source>
        <dbReference type="Proteomes" id="UP000215059"/>
    </source>
</evidence>
<dbReference type="GO" id="GO:0008146">
    <property type="term" value="F:sulfotransferase activity"/>
    <property type="evidence" value="ECO:0007669"/>
    <property type="project" value="InterPro"/>
</dbReference>
<comment type="similarity">
    <text evidence="1">Belongs to the sulfotransferase 1 family.</text>
</comment>
<dbReference type="PANTHER" id="PTHR11783">
    <property type="entry name" value="SULFOTRANSFERASE SULT"/>
    <property type="match status" value="1"/>
</dbReference>
<organism evidence="4 5">
    <name type="scientific">Fictibacillus aquaticus</name>
    <dbReference type="NCBI Taxonomy" id="2021314"/>
    <lineage>
        <taxon>Bacteria</taxon>
        <taxon>Bacillati</taxon>
        <taxon>Bacillota</taxon>
        <taxon>Bacilli</taxon>
        <taxon>Bacillales</taxon>
        <taxon>Fictibacillaceae</taxon>
        <taxon>Fictibacillus</taxon>
    </lineage>
</organism>
<dbReference type="RefSeq" id="WP_094251156.1">
    <property type="nucleotide sequence ID" value="NZ_JBHLXL010000001.1"/>
</dbReference>
<evidence type="ECO:0000259" key="3">
    <source>
        <dbReference type="Pfam" id="PF00685"/>
    </source>
</evidence>
<evidence type="ECO:0000256" key="1">
    <source>
        <dbReference type="ARBA" id="ARBA00005771"/>
    </source>
</evidence>
<dbReference type="InterPro" id="IPR000863">
    <property type="entry name" value="Sulfotransferase_dom"/>
</dbReference>
<keyword evidence="2" id="KW-0808">Transferase</keyword>
<reference evidence="4 5" key="1">
    <citation type="submission" date="2017-07" db="EMBL/GenBank/DDBJ databases">
        <title>Fictibacillus sp. nov. GDSW-R2A3 Genome sequencing and assembly.</title>
        <authorList>
            <person name="Mayilraj S."/>
        </authorList>
    </citation>
    <scope>NUCLEOTIDE SEQUENCE [LARGE SCALE GENOMIC DNA]</scope>
    <source>
        <strain evidence="4 5">GDSW-R2A3</strain>
    </source>
</reference>
<protein>
    <recommendedName>
        <fullName evidence="3">Sulfotransferase domain-containing protein</fullName>
    </recommendedName>
</protein>
<dbReference type="Proteomes" id="UP000215059">
    <property type="component" value="Unassembled WGS sequence"/>
</dbReference>
<sequence length="251" mass="28937">MNADFINKHGFFVNSMPKSGTHLVKQMLKGIPELHHDHTMELYMGLPEQLESHFKLLNSLQPHQFAAGHVYHSKGYADFIKSRGIRKILIIRDPRDVLVSYTYFMTYKYPYGDVHKVLKSMKTQKERYMALIKGGFLHYGYPHPSFENWLGGYAGWLNEPVLILRFENLVGSESVKMAEITKLAEWIINGRLENHFSPASLARKLAENINPSTSLTFRSGKTGSWMNEFDEEVQELFMKEAGSLLPLYGYK</sequence>